<evidence type="ECO:0000256" key="10">
    <source>
        <dbReference type="SAM" id="Phobius"/>
    </source>
</evidence>
<keyword evidence="13" id="KW-1185">Reference proteome</keyword>
<keyword evidence="10" id="KW-0472">Membrane</keyword>
<dbReference type="GO" id="GO:0008270">
    <property type="term" value="F:zinc ion binding"/>
    <property type="evidence" value="ECO:0007669"/>
    <property type="project" value="UniProtKB-KW"/>
</dbReference>
<dbReference type="AlphaFoldDB" id="A0A2N1JCL8"/>
<dbReference type="InterPro" id="IPR013087">
    <property type="entry name" value="Znf_C2H2_type"/>
</dbReference>
<keyword evidence="2" id="KW-0479">Metal-binding</keyword>
<comment type="catalytic activity">
    <reaction evidence="6">
        <text>a diacylglycerol + H2O = a monoacylglycerol + a fatty acid + H(+)</text>
        <dbReference type="Rhea" id="RHEA:32731"/>
        <dbReference type="ChEBI" id="CHEBI:15377"/>
        <dbReference type="ChEBI" id="CHEBI:15378"/>
        <dbReference type="ChEBI" id="CHEBI:17408"/>
        <dbReference type="ChEBI" id="CHEBI:18035"/>
        <dbReference type="ChEBI" id="CHEBI:28868"/>
    </reaction>
</comment>
<dbReference type="EMBL" id="KZ454989">
    <property type="protein sequence ID" value="PKI84277.1"/>
    <property type="molecule type" value="Genomic_DNA"/>
</dbReference>
<reference evidence="12 13" key="1">
    <citation type="submission" date="2017-10" db="EMBL/GenBank/DDBJ databases">
        <title>A novel species of cold-tolerant Malassezia isolated from bats.</title>
        <authorList>
            <person name="Lorch J.M."/>
            <person name="Palmer J.M."/>
            <person name="Vanderwolf K.J."/>
            <person name="Schmidt K.Z."/>
            <person name="Verant M.L."/>
            <person name="Weller T.J."/>
            <person name="Blehert D.S."/>
        </authorList>
    </citation>
    <scope>NUCLEOTIDE SEQUENCE [LARGE SCALE GENOMIC DNA]</scope>
    <source>
        <strain evidence="12 13">NWHC:44797-103</strain>
    </source>
</reference>
<dbReference type="PROSITE" id="PS50157">
    <property type="entry name" value="ZINC_FINGER_C2H2_2"/>
    <property type="match status" value="1"/>
</dbReference>
<dbReference type="Gene3D" id="3.30.160.60">
    <property type="entry name" value="Classic Zinc Finger"/>
    <property type="match status" value="1"/>
</dbReference>
<evidence type="ECO:0000256" key="1">
    <source>
        <dbReference type="ARBA" id="ARBA00004123"/>
    </source>
</evidence>
<dbReference type="GO" id="GO:0006629">
    <property type="term" value="P:lipid metabolic process"/>
    <property type="evidence" value="ECO:0007669"/>
    <property type="project" value="InterPro"/>
</dbReference>
<feature type="transmembrane region" description="Helical" evidence="10">
    <location>
        <begin position="398"/>
        <end position="419"/>
    </location>
</feature>
<dbReference type="Proteomes" id="UP000232875">
    <property type="component" value="Unassembled WGS sequence"/>
</dbReference>
<dbReference type="InterPro" id="IPR029058">
    <property type="entry name" value="AB_hydrolase_fold"/>
</dbReference>
<evidence type="ECO:0000256" key="8">
    <source>
        <dbReference type="PROSITE-ProRule" id="PRU00042"/>
    </source>
</evidence>
<dbReference type="Gene3D" id="3.40.50.1820">
    <property type="entry name" value="alpha/beta hydrolase"/>
    <property type="match status" value="1"/>
</dbReference>
<feature type="region of interest" description="Disordered" evidence="9">
    <location>
        <begin position="228"/>
        <end position="326"/>
    </location>
</feature>
<dbReference type="PANTHER" id="PTHR23215:SF0">
    <property type="entry name" value="BUB3-INTERACTING AND GLEBS MOTIF-CONTAINING PROTEIN ZNF207"/>
    <property type="match status" value="1"/>
</dbReference>
<feature type="region of interest" description="Disordered" evidence="9">
    <location>
        <begin position="160"/>
        <end position="181"/>
    </location>
</feature>
<keyword evidence="3 8" id="KW-0863">Zinc-finger</keyword>
<gene>
    <name evidence="12" type="ORF">MVES_001523</name>
</gene>
<keyword evidence="5" id="KW-0539">Nucleus</keyword>
<keyword evidence="4" id="KW-0862">Zinc</keyword>
<evidence type="ECO:0000256" key="7">
    <source>
        <dbReference type="ARBA" id="ARBA00048461"/>
    </source>
</evidence>
<organism evidence="12 13">
    <name type="scientific">Malassezia vespertilionis</name>
    <dbReference type="NCBI Taxonomy" id="2020962"/>
    <lineage>
        <taxon>Eukaryota</taxon>
        <taxon>Fungi</taxon>
        <taxon>Dikarya</taxon>
        <taxon>Basidiomycota</taxon>
        <taxon>Ustilaginomycotina</taxon>
        <taxon>Malasseziomycetes</taxon>
        <taxon>Malasseziales</taxon>
        <taxon>Malasseziaceae</taxon>
        <taxon>Malassezia</taxon>
    </lineage>
</organism>
<keyword evidence="10" id="KW-1133">Transmembrane helix</keyword>
<dbReference type="Pfam" id="PF04083">
    <property type="entry name" value="Abhydro_lipase"/>
    <property type="match status" value="1"/>
</dbReference>
<evidence type="ECO:0000259" key="11">
    <source>
        <dbReference type="PROSITE" id="PS50157"/>
    </source>
</evidence>
<feature type="domain" description="C2H2-type" evidence="11">
    <location>
        <begin position="36"/>
        <end position="64"/>
    </location>
</feature>
<proteinExistence type="predicted"/>
<dbReference type="GO" id="GO:0005634">
    <property type="term" value="C:nucleus"/>
    <property type="evidence" value="ECO:0007669"/>
    <property type="project" value="UniProtKB-SubCell"/>
</dbReference>
<dbReference type="InterPro" id="IPR006693">
    <property type="entry name" value="AB_hydrolase_lipase"/>
</dbReference>
<keyword evidence="10" id="KW-0812">Transmembrane</keyword>
<dbReference type="OrthoDB" id="9974421at2759"/>
<dbReference type="PROSITE" id="PS00028">
    <property type="entry name" value="ZINC_FINGER_C2H2_1"/>
    <property type="match status" value="1"/>
</dbReference>
<dbReference type="SMART" id="SM00355">
    <property type="entry name" value="ZnF_C2H2"/>
    <property type="match status" value="2"/>
</dbReference>
<evidence type="ECO:0000256" key="6">
    <source>
        <dbReference type="ARBA" id="ARBA00047591"/>
    </source>
</evidence>
<evidence type="ECO:0000256" key="9">
    <source>
        <dbReference type="SAM" id="MobiDB-lite"/>
    </source>
</evidence>
<evidence type="ECO:0000313" key="12">
    <source>
        <dbReference type="EMBL" id="PKI84277.1"/>
    </source>
</evidence>
<comment type="catalytic activity">
    <reaction evidence="7">
        <text>a monoacylglycerol + H2O = glycerol + a fatty acid + H(+)</text>
        <dbReference type="Rhea" id="RHEA:15245"/>
        <dbReference type="ChEBI" id="CHEBI:15377"/>
        <dbReference type="ChEBI" id="CHEBI:15378"/>
        <dbReference type="ChEBI" id="CHEBI:17408"/>
        <dbReference type="ChEBI" id="CHEBI:17754"/>
        <dbReference type="ChEBI" id="CHEBI:28868"/>
    </reaction>
</comment>
<dbReference type="CDD" id="cd20908">
    <property type="entry name" value="SUF4-like"/>
    <property type="match status" value="1"/>
</dbReference>
<dbReference type="PANTHER" id="PTHR23215">
    <property type="entry name" value="ZINC FINGER PROTEIN 207"/>
    <property type="match status" value="1"/>
</dbReference>
<dbReference type="STRING" id="2020962.A0A2N1JCL8"/>
<evidence type="ECO:0000256" key="2">
    <source>
        <dbReference type="ARBA" id="ARBA00022723"/>
    </source>
</evidence>
<comment type="subcellular location">
    <subcellularLocation>
        <location evidence="1">Nucleus</location>
    </subcellularLocation>
</comment>
<evidence type="ECO:0000256" key="4">
    <source>
        <dbReference type="ARBA" id="ARBA00022833"/>
    </source>
</evidence>
<sequence length="806" mass="91183">MGKKKRATQLDAWCWYCDREFEDEKVLIQHQKAKHFKCPLCPRRLNTAGGLSVHLGQVHKAEPGLLDNTLPGRGSFEIEIYGMVGVPEPDLRDWLLRRSGTRVGGAQAHGAASNARKLPRIDKGPVPQEKLRIQLEAHKALMSGAPNTAAPVSYAPVSYSPAQEQAHATPPRTDANTAPGKHAKVRMAYTDAVLSPDEKMARLPRYSTPALAVEQEADDEGPFADARQVEQDWDARDASTIGRPSGEYADAPDEAGSVHNAPTVFDDARAAPSTYEPSTYEEPSMYEEYDDAPGMSYTNSTSFSEDYPTYGEQTAYDRGSQDTLPQRRSAFIEKPYTEGRDAEKYVDSKEYGYHFDPRYPEAEDEQHPGGFPAFFHHSVGDYGEFNIFSRLYLEIRQLCMFGVTSIALLFVGNLAYFRYFNPFKHSPPKARTDSEFERRITGERLSERVEYYAQYWGYVCEEYEIETAGGWLLKAHRISDPRRPGGRGYPVVLQHGILCSSLFFFTNEERSLGFWLVDQGFDVWSTNIRSNMGAGHVRFKRWDPRFWAWGMMELADDLVDVVQYVLGVTGSSQLAYVGHSQGTASMFLALSHGKYPELGNKLSSFTALGPAVFPGPSLNRFPFRVMQLFKSRWSWSLAFGVRDFIPAITLARSLVPAWLFGHMAYVIFGYLFDFHDHNWVDRLKPKMFRATGIPTSSELLYYYMQSFVLRGCVFNPTVRTPWFPRSFPPLTVAYGSTDNLVLGKPLIDRLLKHESNVEIVHIIELQGYEHMDMVMGVDAYKTVFPKIKDTILRTMDLEDVPASNTM</sequence>
<feature type="compositionally biased region" description="Basic and acidic residues" evidence="9">
    <location>
        <begin position="228"/>
        <end position="237"/>
    </location>
</feature>
<name>A0A2N1JCL8_9BASI</name>
<evidence type="ECO:0000256" key="5">
    <source>
        <dbReference type="ARBA" id="ARBA00023242"/>
    </source>
</evidence>
<accession>A0A2N1JCL8</accession>
<protein>
    <recommendedName>
        <fullName evidence="11">C2H2-type domain-containing protein</fullName>
    </recommendedName>
</protein>
<dbReference type="SUPFAM" id="SSF53474">
    <property type="entry name" value="alpha/beta-Hydrolases"/>
    <property type="match status" value="1"/>
</dbReference>
<evidence type="ECO:0000313" key="13">
    <source>
        <dbReference type="Proteomes" id="UP000232875"/>
    </source>
</evidence>
<evidence type="ECO:0000256" key="3">
    <source>
        <dbReference type="ARBA" id="ARBA00022771"/>
    </source>
</evidence>